<dbReference type="PANTHER" id="PTHR28082">
    <property type="entry name" value="ZINC FINGER PROTEIN"/>
    <property type="match status" value="1"/>
</dbReference>
<sequence>MPEIYGSIVDDKTRCAHYQLRLDIIALRFRCCDKYYPCYQCHEETSGHEIQRWLRSELDAGKPVVCCGECKAELTFSQYSGGGARCVGCGARFNPKCALHYDIYFDLS</sequence>
<evidence type="ECO:0000256" key="4">
    <source>
        <dbReference type="PROSITE-ProRule" id="PRU00601"/>
    </source>
</evidence>
<dbReference type="InterPro" id="IPR052604">
    <property type="entry name" value="Mito_Tim_assembly_helper"/>
</dbReference>
<dbReference type="GO" id="GO:0005758">
    <property type="term" value="C:mitochondrial intermembrane space"/>
    <property type="evidence" value="ECO:0007669"/>
    <property type="project" value="EnsemblFungi"/>
</dbReference>
<proteinExistence type="predicted"/>
<dbReference type="SUPFAM" id="SSF161219">
    <property type="entry name" value="CHY zinc finger-like"/>
    <property type="match status" value="1"/>
</dbReference>
<gene>
    <name evidence="6" type="ORF">METBIDRAFT_76142</name>
</gene>
<dbReference type="PIRSF" id="PIRSF017292">
    <property type="entry name" value="UCP017292_Znf_CHY"/>
    <property type="match status" value="1"/>
</dbReference>
<evidence type="ECO:0000259" key="5">
    <source>
        <dbReference type="PROSITE" id="PS51266"/>
    </source>
</evidence>
<organism evidence="6 7">
    <name type="scientific">Metschnikowia bicuspidata var. bicuspidata NRRL YB-4993</name>
    <dbReference type="NCBI Taxonomy" id="869754"/>
    <lineage>
        <taxon>Eukaryota</taxon>
        <taxon>Fungi</taxon>
        <taxon>Dikarya</taxon>
        <taxon>Ascomycota</taxon>
        <taxon>Saccharomycotina</taxon>
        <taxon>Pichiomycetes</taxon>
        <taxon>Metschnikowiaceae</taxon>
        <taxon>Metschnikowia</taxon>
    </lineage>
</organism>
<feature type="domain" description="CHY-type" evidence="5">
    <location>
        <begin position="8"/>
        <end position="91"/>
    </location>
</feature>
<dbReference type="RefSeq" id="XP_018713502.1">
    <property type="nucleotide sequence ID" value="XM_018858482.1"/>
</dbReference>
<dbReference type="InterPro" id="IPR016694">
    <property type="entry name" value="UCP017292"/>
</dbReference>
<keyword evidence="3" id="KW-0862">Zinc</keyword>
<dbReference type="InterPro" id="IPR037274">
    <property type="entry name" value="Znf_CHY_sf"/>
</dbReference>
<dbReference type="GO" id="GO:0008270">
    <property type="term" value="F:zinc ion binding"/>
    <property type="evidence" value="ECO:0007669"/>
    <property type="project" value="UniProtKB-KW"/>
</dbReference>
<dbReference type="PROSITE" id="PS51266">
    <property type="entry name" value="ZF_CHY"/>
    <property type="match status" value="1"/>
</dbReference>
<dbReference type="GeneID" id="30031458"/>
<evidence type="ECO:0000256" key="3">
    <source>
        <dbReference type="ARBA" id="ARBA00022833"/>
    </source>
</evidence>
<dbReference type="Pfam" id="PF05495">
    <property type="entry name" value="zf-CHY"/>
    <property type="match status" value="1"/>
</dbReference>
<evidence type="ECO:0000256" key="2">
    <source>
        <dbReference type="ARBA" id="ARBA00022771"/>
    </source>
</evidence>
<dbReference type="Proteomes" id="UP000092555">
    <property type="component" value="Unassembled WGS sequence"/>
</dbReference>
<keyword evidence="2 4" id="KW-0863">Zinc-finger</keyword>
<dbReference type="STRING" id="869754.A0A1A0HG89"/>
<evidence type="ECO:0000313" key="7">
    <source>
        <dbReference type="Proteomes" id="UP000092555"/>
    </source>
</evidence>
<dbReference type="EMBL" id="LXTC01000001">
    <property type="protein sequence ID" value="OBA23021.1"/>
    <property type="molecule type" value="Genomic_DNA"/>
</dbReference>
<keyword evidence="7" id="KW-1185">Reference proteome</keyword>
<protein>
    <recommendedName>
        <fullName evidence="5">CHY-type domain-containing protein</fullName>
    </recommendedName>
</protein>
<keyword evidence="1" id="KW-0479">Metal-binding</keyword>
<evidence type="ECO:0000256" key="1">
    <source>
        <dbReference type="ARBA" id="ARBA00022723"/>
    </source>
</evidence>
<evidence type="ECO:0000313" key="6">
    <source>
        <dbReference type="EMBL" id="OBA23021.1"/>
    </source>
</evidence>
<accession>A0A1A0HG89</accession>
<comment type="caution">
    <text evidence="6">The sequence shown here is derived from an EMBL/GenBank/DDBJ whole genome shotgun (WGS) entry which is preliminary data.</text>
</comment>
<dbReference type="GO" id="GO:0045041">
    <property type="term" value="P:protein import into mitochondrial intermembrane space"/>
    <property type="evidence" value="ECO:0007669"/>
    <property type="project" value="EnsemblFungi"/>
</dbReference>
<dbReference type="PANTHER" id="PTHR28082:SF1">
    <property type="entry name" value="HELPER OF TIM PROTEIN 13"/>
    <property type="match status" value="1"/>
</dbReference>
<name>A0A1A0HG89_9ASCO</name>
<reference evidence="6 7" key="1">
    <citation type="submission" date="2016-05" db="EMBL/GenBank/DDBJ databases">
        <title>Comparative genomics of biotechnologically important yeasts.</title>
        <authorList>
            <consortium name="DOE Joint Genome Institute"/>
            <person name="Riley R."/>
            <person name="Haridas S."/>
            <person name="Wolfe K.H."/>
            <person name="Lopes M.R."/>
            <person name="Hittinger C.T."/>
            <person name="Goker M."/>
            <person name="Salamov A."/>
            <person name="Wisecaver J."/>
            <person name="Long T.M."/>
            <person name="Aerts A.L."/>
            <person name="Barry K."/>
            <person name="Choi C."/>
            <person name="Clum A."/>
            <person name="Coughlan A.Y."/>
            <person name="Deshpande S."/>
            <person name="Douglass A.P."/>
            <person name="Hanson S.J."/>
            <person name="Klenk H.-P."/>
            <person name="LaButti K."/>
            <person name="Lapidus A."/>
            <person name="Lindquist E."/>
            <person name="Lipzen A."/>
            <person name="Meier-kolthoff J.P."/>
            <person name="Ohm R.A."/>
            <person name="Otillar R.P."/>
            <person name="Pangilinan J."/>
            <person name="Peng Y."/>
            <person name="Rokas A."/>
            <person name="Rosa C.A."/>
            <person name="Scheuner C."/>
            <person name="Sibirny A.A."/>
            <person name="Slot J.C."/>
            <person name="Stielow J.B."/>
            <person name="Sun H."/>
            <person name="Kurtzman C.P."/>
            <person name="Blackwell M."/>
            <person name="Grigoriev I.V."/>
            <person name="Jeffries T.W."/>
        </authorList>
    </citation>
    <scope>NUCLEOTIDE SEQUENCE [LARGE SCALE GENOMIC DNA]</scope>
    <source>
        <strain evidence="6 7">NRRL YB-4993</strain>
    </source>
</reference>
<dbReference type="InterPro" id="IPR008913">
    <property type="entry name" value="Znf_CHY"/>
</dbReference>
<dbReference type="OrthoDB" id="411372at2759"/>
<dbReference type="AlphaFoldDB" id="A0A1A0HG89"/>